<feature type="domain" description="D-isomer specific 2-hydroxyacid dehydrogenase catalytic" evidence="4">
    <location>
        <begin position="19"/>
        <end position="323"/>
    </location>
</feature>
<sequence>MASKPIVFVSRGAPPEPLKDLATVCEIRQWKEQHVISREEMMKNARGVHALFVHPPDRVDAELFDAAGPQLKVVGTMSVGLDHVDVTECRKRGIAVGYTPGVLTIAVAELAVGFLLATARRMSEAFRAVHNGVWGTRWDNALWMTGAEVAGSTVGIVGLGRIGMAVAKRLKAFEPARILYCGHSVKPCAKEVGAEFVPFKELLSSSDFVIATCSVSADNQHLFNKEAFSAMKSSAIFINVTRGALVDQDALLQALTSGQIAAAGLDVTTPEPLPPNHPLLQLSNCSVLPHLGSGSHRTRTNMCRITVNNILAGLRGEPLPSPIP</sequence>
<evidence type="ECO:0000256" key="1">
    <source>
        <dbReference type="ARBA" id="ARBA00023002"/>
    </source>
</evidence>
<dbReference type="CDD" id="cd05301">
    <property type="entry name" value="GDH"/>
    <property type="match status" value="1"/>
</dbReference>
<evidence type="ECO:0000259" key="4">
    <source>
        <dbReference type="Pfam" id="PF00389"/>
    </source>
</evidence>
<organism evidence="6 7">
    <name type="scientific">Littorina saxatilis</name>
    <dbReference type="NCBI Taxonomy" id="31220"/>
    <lineage>
        <taxon>Eukaryota</taxon>
        <taxon>Metazoa</taxon>
        <taxon>Spiralia</taxon>
        <taxon>Lophotrochozoa</taxon>
        <taxon>Mollusca</taxon>
        <taxon>Gastropoda</taxon>
        <taxon>Caenogastropoda</taxon>
        <taxon>Littorinimorpha</taxon>
        <taxon>Littorinoidea</taxon>
        <taxon>Littorinidae</taxon>
        <taxon>Littorina</taxon>
    </lineage>
</organism>
<proteinExistence type="inferred from homology"/>
<evidence type="ECO:0000313" key="6">
    <source>
        <dbReference type="EMBL" id="KAK7092924.1"/>
    </source>
</evidence>
<evidence type="ECO:0000256" key="2">
    <source>
        <dbReference type="ARBA" id="ARBA00073306"/>
    </source>
</evidence>
<comment type="caution">
    <text evidence="6">The sequence shown here is derived from an EMBL/GenBank/DDBJ whole genome shotgun (WGS) entry which is preliminary data.</text>
</comment>
<dbReference type="Pfam" id="PF00389">
    <property type="entry name" value="2-Hacid_dh"/>
    <property type="match status" value="1"/>
</dbReference>
<dbReference type="SUPFAM" id="SSF52283">
    <property type="entry name" value="Formate/glycerate dehydrogenase catalytic domain-like"/>
    <property type="match status" value="1"/>
</dbReference>
<evidence type="ECO:0000259" key="5">
    <source>
        <dbReference type="Pfam" id="PF02826"/>
    </source>
</evidence>
<dbReference type="FunFam" id="3.40.50.720:FF:000026">
    <property type="entry name" value="Glyoxylate/hydroxypyruvate reductase B"/>
    <property type="match status" value="1"/>
</dbReference>
<dbReference type="GO" id="GO:0051287">
    <property type="term" value="F:NAD binding"/>
    <property type="evidence" value="ECO:0007669"/>
    <property type="project" value="InterPro"/>
</dbReference>
<dbReference type="GO" id="GO:0008465">
    <property type="term" value="F:hydroxypyruvate reductase (NADH) activity"/>
    <property type="evidence" value="ECO:0007669"/>
    <property type="project" value="TreeGrafter"/>
</dbReference>
<dbReference type="Gene3D" id="3.40.50.720">
    <property type="entry name" value="NAD(P)-binding Rossmann-like Domain"/>
    <property type="match status" value="2"/>
</dbReference>
<accession>A0AAN9ATV5</accession>
<dbReference type="PANTHER" id="PTHR10996:SF277">
    <property type="entry name" value="GLYOXYLATE REDUCTASE_HYDROXYPYRUVATE REDUCTASE"/>
    <property type="match status" value="1"/>
</dbReference>
<feature type="domain" description="D-isomer specific 2-hydroxyacid dehydrogenase NAD-binding" evidence="5">
    <location>
        <begin position="113"/>
        <end position="292"/>
    </location>
</feature>
<dbReference type="GO" id="GO:0005829">
    <property type="term" value="C:cytosol"/>
    <property type="evidence" value="ECO:0007669"/>
    <property type="project" value="TreeGrafter"/>
</dbReference>
<evidence type="ECO:0000256" key="3">
    <source>
        <dbReference type="RuleBase" id="RU003719"/>
    </source>
</evidence>
<dbReference type="Proteomes" id="UP001374579">
    <property type="component" value="Unassembled WGS sequence"/>
</dbReference>
<dbReference type="InterPro" id="IPR029753">
    <property type="entry name" value="D-isomer_DH_CS"/>
</dbReference>
<gene>
    <name evidence="6" type="ORF">V1264_008600</name>
</gene>
<evidence type="ECO:0000313" key="7">
    <source>
        <dbReference type="Proteomes" id="UP001374579"/>
    </source>
</evidence>
<dbReference type="SUPFAM" id="SSF51735">
    <property type="entry name" value="NAD(P)-binding Rossmann-fold domains"/>
    <property type="match status" value="1"/>
</dbReference>
<dbReference type="PANTHER" id="PTHR10996">
    <property type="entry name" value="2-HYDROXYACID DEHYDROGENASE-RELATED"/>
    <property type="match status" value="1"/>
</dbReference>
<reference evidence="6 7" key="1">
    <citation type="submission" date="2024-02" db="EMBL/GenBank/DDBJ databases">
        <title>Chromosome-scale genome assembly of the rough periwinkle Littorina saxatilis.</title>
        <authorList>
            <person name="De Jode A."/>
            <person name="Faria R."/>
            <person name="Formenti G."/>
            <person name="Sims Y."/>
            <person name="Smith T.P."/>
            <person name="Tracey A."/>
            <person name="Wood J.M.D."/>
            <person name="Zagrodzka Z.B."/>
            <person name="Johannesson K."/>
            <person name="Butlin R.K."/>
            <person name="Leder E.H."/>
        </authorList>
    </citation>
    <scope>NUCLEOTIDE SEQUENCE [LARGE SCALE GENOMIC DNA]</scope>
    <source>
        <strain evidence="6">Snail1</strain>
        <tissue evidence="6">Muscle</tissue>
    </source>
</reference>
<dbReference type="InterPro" id="IPR036291">
    <property type="entry name" value="NAD(P)-bd_dom_sf"/>
</dbReference>
<comment type="similarity">
    <text evidence="3">Belongs to the D-isomer specific 2-hydroxyacid dehydrogenase family.</text>
</comment>
<dbReference type="Pfam" id="PF02826">
    <property type="entry name" value="2-Hacid_dh_C"/>
    <property type="match status" value="1"/>
</dbReference>
<dbReference type="InterPro" id="IPR006139">
    <property type="entry name" value="D-isomer_2_OHA_DH_cat_dom"/>
</dbReference>
<dbReference type="InterPro" id="IPR050223">
    <property type="entry name" value="D-isomer_2-hydroxyacid_DH"/>
</dbReference>
<dbReference type="EMBL" id="JBAMIC010000021">
    <property type="protein sequence ID" value="KAK7092924.1"/>
    <property type="molecule type" value="Genomic_DNA"/>
</dbReference>
<name>A0AAN9ATV5_9CAEN</name>
<dbReference type="InterPro" id="IPR006140">
    <property type="entry name" value="D-isomer_DH_NAD-bd"/>
</dbReference>
<keyword evidence="7" id="KW-1185">Reference proteome</keyword>
<dbReference type="AlphaFoldDB" id="A0AAN9ATV5"/>
<protein>
    <recommendedName>
        <fullName evidence="2">Glyoxylate reductase/hydroxypyruvate reductase</fullName>
    </recommendedName>
</protein>
<dbReference type="PROSITE" id="PS00671">
    <property type="entry name" value="D_2_HYDROXYACID_DH_3"/>
    <property type="match status" value="1"/>
</dbReference>
<keyword evidence="1 3" id="KW-0560">Oxidoreductase</keyword>
<dbReference type="GO" id="GO:0030267">
    <property type="term" value="F:glyoxylate reductase (NADPH) activity"/>
    <property type="evidence" value="ECO:0007669"/>
    <property type="project" value="TreeGrafter"/>
</dbReference>